<accession>A0A016V0F5</accession>
<sequence>MATKISWPTARNSIGKEHRKILLVIPDNLHRLKFAASSIKDMKVFFYRQFREIHLKKTDLFDDNIGHVILVMPSVEPKPGSWLPFVHAVSMWLHCGTRLYLIAGPRSTDENSWYRVCHQARSDIIGFLDSHPELLPRVVDKLPVESGVVDLTSPCFPIAVLEDPSAWIAERHARMFYEYLTRQLAPFIVFEKLPSSSCPRSHGLTGAPSTSAGERGYPAVKEGRISKNCQRRRNQRKKRSEARAAMHAIEAMKLGDKTE</sequence>
<proteinExistence type="predicted"/>
<feature type="region of interest" description="Disordered" evidence="1">
    <location>
        <begin position="222"/>
        <end position="243"/>
    </location>
</feature>
<feature type="compositionally biased region" description="Basic residues" evidence="1">
    <location>
        <begin position="229"/>
        <end position="240"/>
    </location>
</feature>
<evidence type="ECO:0000313" key="2">
    <source>
        <dbReference type="EMBL" id="EYC20218.1"/>
    </source>
</evidence>
<gene>
    <name evidence="2" type="primary">Acey_s0022.g514</name>
    <name evidence="2" type="ORF">Y032_0022g514</name>
</gene>
<dbReference type="EMBL" id="JARK01001358">
    <property type="protein sequence ID" value="EYC20218.1"/>
    <property type="molecule type" value="Genomic_DNA"/>
</dbReference>
<dbReference type="Proteomes" id="UP000024635">
    <property type="component" value="Unassembled WGS sequence"/>
</dbReference>
<protein>
    <submittedName>
        <fullName evidence="2">Uncharacterized protein</fullName>
    </submittedName>
</protein>
<comment type="caution">
    <text evidence="2">The sequence shown here is derived from an EMBL/GenBank/DDBJ whole genome shotgun (WGS) entry which is preliminary data.</text>
</comment>
<dbReference type="OrthoDB" id="5866377at2759"/>
<reference evidence="3" key="1">
    <citation type="journal article" date="2015" name="Nat. Genet.">
        <title>The genome and transcriptome of the zoonotic hookworm Ancylostoma ceylanicum identify infection-specific gene families.</title>
        <authorList>
            <person name="Schwarz E.M."/>
            <person name="Hu Y."/>
            <person name="Antoshechkin I."/>
            <person name="Miller M.M."/>
            <person name="Sternberg P.W."/>
            <person name="Aroian R.V."/>
        </authorList>
    </citation>
    <scope>NUCLEOTIDE SEQUENCE</scope>
    <source>
        <strain evidence="3">HY135</strain>
    </source>
</reference>
<evidence type="ECO:0000256" key="1">
    <source>
        <dbReference type="SAM" id="MobiDB-lite"/>
    </source>
</evidence>
<dbReference type="AlphaFoldDB" id="A0A016V0F5"/>
<keyword evidence="3" id="KW-1185">Reference proteome</keyword>
<name>A0A016V0F5_9BILA</name>
<organism evidence="2 3">
    <name type="scientific">Ancylostoma ceylanicum</name>
    <dbReference type="NCBI Taxonomy" id="53326"/>
    <lineage>
        <taxon>Eukaryota</taxon>
        <taxon>Metazoa</taxon>
        <taxon>Ecdysozoa</taxon>
        <taxon>Nematoda</taxon>
        <taxon>Chromadorea</taxon>
        <taxon>Rhabditida</taxon>
        <taxon>Rhabditina</taxon>
        <taxon>Rhabditomorpha</taxon>
        <taxon>Strongyloidea</taxon>
        <taxon>Ancylostomatidae</taxon>
        <taxon>Ancylostomatinae</taxon>
        <taxon>Ancylostoma</taxon>
    </lineage>
</organism>
<evidence type="ECO:0000313" key="3">
    <source>
        <dbReference type="Proteomes" id="UP000024635"/>
    </source>
</evidence>